<feature type="transmembrane region" description="Helical" evidence="3">
    <location>
        <begin position="382"/>
        <end position="402"/>
    </location>
</feature>
<name>A0A7S4EEH0_9STRA</name>
<dbReference type="Pfam" id="PF01554">
    <property type="entry name" value="MatE"/>
    <property type="match status" value="2"/>
</dbReference>
<feature type="transmembrane region" description="Helical" evidence="3">
    <location>
        <begin position="20"/>
        <end position="40"/>
    </location>
</feature>
<gene>
    <name evidence="4" type="ORF">PAUS00366_LOCUS27</name>
</gene>
<keyword evidence="3" id="KW-1133">Transmembrane helix</keyword>
<dbReference type="PANTHER" id="PTHR11206">
    <property type="entry name" value="MULTIDRUG RESISTANCE PROTEIN"/>
    <property type="match status" value="1"/>
</dbReference>
<evidence type="ECO:0000313" key="4">
    <source>
        <dbReference type="EMBL" id="CAE0707307.1"/>
    </source>
</evidence>
<dbReference type="EMBL" id="HBIX01000033">
    <property type="protein sequence ID" value="CAE0707307.1"/>
    <property type="molecule type" value="Transcribed_RNA"/>
</dbReference>
<dbReference type="GO" id="GO:0015297">
    <property type="term" value="F:antiporter activity"/>
    <property type="evidence" value="ECO:0007669"/>
    <property type="project" value="InterPro"/>
</dbReference>
<evidence type="ECO:0008006" key="5">
    <source>
        <dbReference type="Google" id="ProtNLM"/>
    </source>
</evidence>
<feature type="transmembrane region" description="Helical" evidence="3">
    <location>
        <begin position="525"/>
        <end position="543"/>
    </location>
</feature>
<reference evidence="4" key="1">
    <citation type="submission" date="2021-01" db="EMBL/GenBank/DDBJ databases">
        <authorList>
            <person name="Corre E."/>
            <person name="Pelletier E."/>
            <person name="Niang G."/>
            <person name="Scheremetjew M."/>
            <person name="Finn R."/>
            <person name="Kale V."/>
            <person name="Holt S."/>
            <person name="Cochrane G."/>
            <person name="Meng A."/>
            <person name="Brown T."/>
            <person name="Cohen L."/>
        </authorList>
    </citation>
    <scope>NUCLEOTIDE SEQUENCE</scope>
    <source>
        <strain evidence="4">10249 10 AB</strain>
    </source>
</reference>
<feature type="transmembrane region" description="Helical" evidence="3">
    <location>
        <begin position="593"/>
        <end position="619"/>
    </location>
</feature>
<dbReference type="GO" id="GO:0016020">
    <property type="term" value="C:membrane"/>
    <property type="evidence" value="ECO:0007669"/>
    <property type="project" value="InterPro"/>
</dbReference>
<keyword evidence="3" id="KW-0472">Membrane</keyword>
<feature type="transmembrane region" description="Helical" evidence="3">
    <location>
        <begin position="625"/>
        <end position="644"/>
    </location>
</feature>
<feature type="transmembrane region" description="Helical" evidence="3">
    <location>
        <begin position="563"/>
        <end position="581"/>
    </location>
</feature>
<accession>A0A7S4EEH0</accession>
<comment type="similarity">
    <text evidence="1">Belongs to the multi antimicrobial extrusion (MATE) (TC 2.A.66.1) family.</text>
</comment>
<feature type="transmembrane region" description="Helical" evidence="3">
    <location>
        <begin position="352"/>
        <end position="370"/>
    </location>
</feature>
<organism evidence="4">
    <name type="scientific">Pseudo-nitzschia australis</name>
    <dbReference type="NCBI Taxonomy" id="44445"/>
    <lineage>
        <taxon>Eukaryota</taxon>
        <taxon>Sar</taxon>
        <taxon>Stramenopiles</taxon>
        <taxon>Ochrophyta</taxon>
        <taxon>Bacillariophyta</taxon>
        <taxon>Bacillariophyceae</taxon>
        <taxon>Bacillariophycidae</taxon>
        <taxon>Bacillariales</taxon>
        <taxon>Bacillariaceae</taxon>
        <taxon>Pseudo-nitzschia</taxon>
    </lineage>
</organism>
<evidence type="ECO:0000256" key="2">
    <source>
        <dbReference type="SAM" id="MobiDB-lite"/>
    </source>
</evidence>
<keyword evidence="3" id="KW-0812">Transmembrane</keyword>
<evidence type="ECO:0000256" key="1">
    <source>
        <dbReference type="ARBA" id="ARBA00010199"/>
    </source>
</evidence>
<dbReference type="AlphaFoldDB" id="A0A7S4EEH0"/>
<proteinExistence type="inferred from homology"/>
<sequence>MEIEDEEIFWDYIETTVPVSRALVLFVVGIIILFLFLPVIGLSIRSSEKVDDDDGNDKGDGINEISFVDKNPLAKKTLDEGESTPLLSNLNDPEDKIVYDGNSTGPERRPENKKRINATITIPKRILSTVSHNVSPRKLSGGDKDLRAPSFLREEEIEDDEEGICNAVKFSDPTTSAFEKLQIVTCHNFDSQTKAMIGLGFPYLIQAMISAASEIIQMAIVGHQLGTAKLSAWVVIDLAVKLTSDAVGSVITSGNIMISQIAEAEDENSSRRIGIYLQLSILFYVVGMVPIVIFWSCFTKDVLLFLKLDPDIAEDGQEYVKVYIISILLGDIVSCFQYTLDVVGFEVQSTICTFLGEVAIVLGVAVALFGDTPFDEMHLVDLGWVYVFVTVFYLVGILAAIYGNGWLEDYYEGFFSSPFLIFKTRTTSNSNNDEDVVSGKAVKLLLYNTFQLTLNDILFNGEWQILIFFASSLGPAEVAAWGVLGVIWEELEYIVTAIAEGCEVRVAMTLGSGHIKNAKLISYKAIWICFAWGILVSIVFFLFEGNVSTFITKDPLLQEMVAYNLPMISLVNIISGIGIMAEHILWSQNRAPLSTVICAGTSCLVTLPLAALSSCLFNFNLIGQTASVAIGASVFSALSVYFVVSSDWKTISEDVVALHVSDDSGSDDDGKCDV</sequence>
<dbReference type="InterPro" id="IPR002528">
    <property type="entry name" value="MATE_fam"/>
</dbReference>
<feature type="transmembrane region" description="Helical" evidence="3">
    <location>
        <begin position="275"/>
        <end position="296"/>
    </location>
</feature>
<protein>
    <recommendedName>
        <fullName evidence="5">Multidrug and toxin extrusion protein</fullName>
    </recommendedName>
</protein>
<dbReference type="GO" id="GO:0042910">
    <property type="term" value="F:xenobiotic transmembrane transporter activity"/>
    <property type="evidence" value="ECO:0007669"/>
    <property type="project" value="InterPro"/>
</dbReference>
<feature type="region of interest" description="Disordered" evidence="2">
    <location>
        <begin position="81"/>
        <end position="112"/>
    </location>
</feature>
<evidence type="ECO:0000256" key="3">
    <source>
        <dbReference type="SAM" id="Phobius"/>
    </source>
</evidence>